<reference evidence="1 2" key="1">
    <citation type="submission" date="2019-06" db="EMBL/GenBank/DDBJ databases">
        <authorList>
            <person name="Rodrigo-Torres L."/>
            <person name="Arahal R. D."/>
            <person name="Lucena T."/>
        </authorList>
    </citation>
    <scope>NUCLEOTIDE SEQUENCE [LARGE SCALE GENOMIC DNA]</scope>
    <source>
        <strain evidence="1 2">SB0023/3</strain>
    </source>
</reference>
<dbReference type="SUPFAM" id="SSF75708">
    <property type="entry name" value="Chemotaxis phosphatase CheZ"/>
    <property type="match status" value="1"/>
</dbReference>
<proteinExistence type="predicted"/>
<evidence type="ECO:0000313" key="2">
    <source>
        <dbReference type="Proteomes" id="UP000410984"/>
    </source>
</evidence>
<protein>
    <submittedName>
        <fullName evidence="1">Uncharacterized protein</fullName>
    </submittedName>
</protein>
<name>A0A509EA61_9HYPH</name>
<dbReference type="Proteomes" id="UP000410984">
    <property type="component" value="Unassembled WGS sequence"/>
</dbReference>
<gene>
    <name evidence="1" type="ORF">MET9862_01634</name>
</gene>
<accession>A0A509EA61</accession>
<evidence type="ECO:0000313" key="1">
    <source>
        <dbReference type="EMBL" id="VUD71060.1"/>
    </source>
</evidence>
<organism evidence="1 2">
    <name type="scientific">Methylobacterium symbioticum</name>
    <dbReference type="NCBI Taxonomy" id="2584084"/>
    <lineage>
        <taxon>Bacteria</taxon>
        <taxon>Pseudomonadati</taxon>
        <taxon>Pseudomonadota</taxon>
        <taxon>Alphaproteobacteria</taxon>
        <taxon>Hyphomicrobiales</taxon>
        <taxon>Methylobacteriaceae</taxon>
        <taxon>Methylobacterium</taxon>
    </lineage>
</organism>
<keyword evidence="2" id="KW-1185">Reference proteome</keyword>
<dbReference type="AlphaFoldDB" id="A0A509EA61"/>
<sequence length="178" mass="19555">MGYASTQPTGKAEMRCPQSMIAELMEIADYISHMRTEIAALRANEMTRDRIPMAHEELGNVLQATAGATNTIMEAAEAMLALPDDAEYRANVEAQIYTIFEACAFQDITGQRIGKVVEALRNFELRLARFASAVRARDEGGIDPAEAERRERAERLLLNGPQPNGPAVAQDDIDALFA</sequence>
<dbReference type="EMBL" id="CABFPH010000016">
    <property type="protein sequence ID" value="VUD71060.1"/>
    <property type="molecule type" value="Genomic_DNA"/>
</dbReference>
<dbReference type="Gene3D" id="1.10.287.500">
    <property type="entry name" value="Helix hairpin bin"/>
    <property type="match status" value="1"/>
</dbReference>